<comment type="caution">
    <text evidence="2">The sequence shown here is derived from an EMBL/GenBank/DDBJ whole genome shotgun (WGS) entry which is preliminary data.</text>
</comment>
<keyword evidence="1" id="KW-0472">Membrane</keyword>
<keyword evidence="3" id="KW-1185">Reference proteome</keyword>
<sequence>MAADEQGERLPQRRRSVMNRSAIPRFIAVGVLALGVLVTAVVPASASTRAAGPASTERAGPTSAGAVMDGPAGSVLSVRGAGPYRIGARLQALQEAGLIDWVAPPQECDVVLTGVTGEWSGALILAFRAGRLVEVGTATVPPRSPAGASVGMGWSQLEDIYGGRGRLIYNSDGEQAYVVRIGSRVELYTGHPIRAGVGYFQAGPANFVLKNFMGESVC</sequence>
<dbReference type="RefSeq" id="WP_331206576.1">
    <property type="nucleotide sequence ID" value="NZ_JAZGQL010000004.1"/>
</dbReference>
<proteinExistence type="predicted"/>
<evidence type="ECO:0000313" key="3">
    <source>
        <dbReference type="Proteomes" id="UP001339911"/>
    </source>
</evidence>
<accession>A0ABU7S8E3</accession>
<keyword evidence="1" id="KW-1133">Transmembrane helix</keyword>
<feature type="transmembrane region" description="Helical" evidence="1">
    <location>
        <begin position="22"/>
        <end position="42"/>
    </location>
</feature>
<evidence type="ECO:0000313" key="2">
    <source>
        <dbReference type="EMBL" id="MEE6306216.1"/>
    </source>
</evidence>
<organism evidence="2 3">
    <name type="scientific">Plantactinospora veratri</name>
    <dbReference type="NCBI Taxonomy" id="1436122"/>
    <lineage>
        <taxon>Bacteria</taxon>
        <taxon>Bacillati</taxon>
        <taxon>Actinomycetota</taxon>
        <taxon>Actinomycetes</taxon>
        <taxon>Micromonosporales</taxon>
        <taxon>Micromonosporaceae</taxon>
        <taxon>Plantactinospora</taxon>
    </lineage>
</organism>
<dbReference type="EMBL" id="JAZGQL010000004">
    <property type="protein sequence ID" value="MEE6306216.1"/>
    <property type="molecule type" value="Genomic_DNA"/>
</dbReference>
<evidence type="ECO:0000256" key="1">
    <source>
        <dbReference type="SAM" id="Phobius"/>
    </source>
</evidence>
<gene>
    <name evidence="2" type="ORF">V1634_05145</name>
</gene>
<reference evidence="2 3" key="1">
    <citation type="submission" date="2024-01" db="EMBL/GenBank/DDBJ databases">
        <title>Genome insights into Plantactinospora veratri sp. nov.</title>
        <authorList>
            <person name="Wang L."/>
        </authorList>
    </citation>
    <scope>NUCLEOTIDE SEQUENCE [LARGE SCALE GENOMIC DNA]</scope>
    <source>
        <strain evidence="2 3">NEAU-FHS4</strain>
    </source>
</reference>
<protein>
    <submittedName>
        <fullName evidence="2">Uncharacterized protein</fullName>
    </submittedName>
</protein>
<dbReference type="Proteomes" id="UP001339911">
    <property type="component" value="Unassembled WGS sequence"/>
</dbReference>
<keyword evidence="1" id="KW-0812">Transmembrane</keyword>
<name>A0ABU7S8E3_9ACTN</name>